<gene>
    <name evidence="10" type="ORF">FB45DRAFT_1039664</name>
</gene>
<reference evidence="10" key="1">
    <citation type="submission" date="2023-03" db="EMBL/GenBank/DDBJ databases">
        <title>Massive genome expansion in bonnet fungi (Mycena s.s.) driven by repeated elements and novel gene families across ecological guilds.</title>
        <authorList>
            <consortium name="Lawrence Berkeley National Laboratory"/>
            <person name="Harder C.B."/>
            <person name="Miyauchi S."/>
            <person name="Viragh M."/>
            <person name="Kuo A."/>
            <person name="Thoen E."/>
            <person name="Andreopoulos B."/>
            <person name="Lu D."/>
            <person name="Skrede I."/>
            <person name="Drula E."/>
            <person name="Henrissat B."/>
            <person name="Morin E."/>
            <person name="Kohler A."/>
            <person name="Barry K."/>
            <person name="LaButti K."/>
            <person name="Morin E."/>
            <person name="Salamov A."/>
            <person name="Lipzen A."/>
            <person name="Mereny Z."/>
            <person name="Hegedus B."/>
            <person name="Baldrian P."/>
            <person name="Stursova M."/>
            <person name="Weitz H."/>
            <person name="Taylor A."/>
            <person name="Grigoriev I.V."/>
            <person name="Nagy L.G."/>
            <person name="Martin F."/>
            <person name="Kauserud H."/>
        </authorList>
    </citation>
    <scope>NUCLEOTIDE SEQUENCE</scope>
    <source>
        <strain evidence="10">9284</strain>
    </source>
</reference>
<feature type="domain" description="PLA2c" evidence="9">
    <location>
        <begin position="68"/>
        <end position="128"/>
    </location>
</feature>
<evidence type="ECO:0000256" key="8">
    <source>
        <dbReference type="RuleBase" id="RU362103"/>
    </source>
</evidence>
<dbReference type="GO" id="GO:0005829">
    <property type="term" value="C:cytosol"/>
    <property type="evidence" value="ECO:0007669"/>
    <property type="project" value="TreeGrafter"/>
</dbReference>
<name>A0AAD7FA73_9AGAR</name>
<dbReference type="Pfam" id="PF01735">
    <property type="entry name" value="PLA2_B"/>
    <property type="match status" value="1"/>
</dbReference>
<organism evidence="10 11">
    <name type="scientific">Roridomyces roridus</name>
    <dbReference type="NCBI Taxonomy" id="1738132"/>
    <lineage>
        <taxon>Eukaryota</taxon>
        <taxon>Fungi</taxon>
        <taxon>Dikarya</taxon>
        <taxon>Basidiomycota</taxon>
        <taxon>Agaricomycotina</taxon>
        <taxon>Agaricomycetes</taxon>
        <taxon>Agaricomycetidae</taxon>
        <taxon>Agaricales</taxon>
        <taxon>Marasmiineae</taxon>
        <taxon>Mycenaceae</taxon>
        <taxon>Roridomyces</taxon>
    </lineage>
</organism>
<keyword evidence="3" id="KW-0732">Signal</keyword>
<dbReference type="Proteomes" id="UP001221142">
    <property type="component" value="Unassembled WGS sequence"/>
</dbReference>
<dbReference type="InterPro" id="IPR002642">
    <property type="entry name" value="LysoPLipase_cat_dom"/>
</dbReference>
<dbReference type="PANTHER" id="PTHR10728:SF33">
    <property type="entry name" value="LYSOPHOSPHOLIPASE 1-RELATED"/>
    <property type="match status" value="1"/>
</dbReference>
<accession>A0AAD7FA73</accession>
<keyword evidence="6 8" id="KW-0443">Lipid metabolism</keyword>
<dbReference type="EC" id="3.1.1.5" evidence="2 8"/>
<keyword evidence="5 8" id="KW-0442">Lipid degradation</keyword>
<evidence type="ECO:0000256" key="7">
    <source>
        <dbReference type="ARBA" id="ARBA00023180"/>
    </source>
</evidence>
<evidence type="ECO:0000313" key="10">
    <source>
        <dbReference type="EMBL" id="KAJ7608323.1"/>
    </source>
</evidence>
<sequence length="260" mass="27818">MRLETPSSFWLRWALSTQQSDLTISSAEAQYTAERRLKVLPSTCKIYLNNMKHAVEDILQSKECLPNVGISVSDGGYRAALFGAGVLNALDAGTVSSVEKGTGARPLQTAIHLAGISGGKWFVSSLTQAIFWAMVVQGTMRDGLRTSMPIPPSKASLQELAVKLEHFPVSVGDVVSGGSHLRLARAALPILVADLESKHISGTVFPGPFALAPLNSPLLEFNIFEMSCFDPAHTHMKHLGTTNNSVCVTDLDEAMVLSGA</sequence>
<evidence type="ECO:0000256" key="5">
    <source>
        <dbReference type="ARBA" id="ARBA00022963"/>
    </source>
</evidence>
<evidence type="ECO:0000256" key="4">
    <source>
        <dbReference type="ARBA" id="ARBA00022801"/>
    </source>
</evidence>
<comment type="similarity">
    <text evidence="1 8">Belongs to the lysophospholipase family.</text>
</comment>
<dbReference type="EMBL" id="JARKIF010000045">
    <property type="protein sequence ID" value="KAJ7608323.1"/>
    <property type="molecule type" value="Genomic_DNA"/>
</dbReference>
<dbReference type="AlphaFoldDB" id="A0AAD7FA73"/>
<keyword evidence="7" id="KW-0325">Glycoprotein</keyword>
<evidence type="ECO:0000256" key="2">
    <source>
        <dbReference type="ARBA" id="ARBA00013274"/>
    </source>
</evidence>
<dbReference type="GO" id="GO:0004622">
    <property type="term" value="F:phosphatidylcholine lysophospholipase activity"/>
    <property type="evidence" value="ECO:0007669"/>
    <property type="project" value="UniProtKB-EC"/>
</dbReference>
<comment type="caution">
    <text evidence="10">The sequence shown here is derived from an EMBL/GenBank/DDBJ whole genome shotgun (WGS) entry which is preliminary data.</text>
</comment>
<dbReference type="GO" id="GO:0004623">
    <property type="term" value="F:phospholipase A2 activity"/>
    <property type="evidence" value="ECO:0007669"/>
    <property type="project" value="TreeGrafter"/>
</dbReference>
<dbReference type="SUPFAM" id="SSF52151">
    <property type="entry name" value="FabD/lysophospholipase-like"/>
    <property type="match status" value="1"/>
</dbReference>
<evidence type="ECO:0000256" key="1">
    <source>
        <dbReference type="ARBA" id="ARBA00008780"/>
    </source>
</evidence>
<keyword evidence="4 8" id="KW-0378">Hydrolase</keyword>
<proteinExistence type="inferred from homology"/>
<keyword evidence="11" id="KW-1185">Reference proteome</keyword>
<dbReference type="InterPro" id="IPR016035">
    <property type="entry name" value="Acyl_Trfase/lysoPLipase"/>
</dbReference>
<evidence type="ECO:0000256" key="3">
    <source>
        <dbReference type="ARBA" id="ARBA00022729"/>
    </source>
</evidence>
<dbReference type="Gene3D" id="3.40.1090.10">
    <property type="entry name" value="Cytosolic phospholipase A2 catalytic domain"/>
    <property type="match status" value="1"/>
</dbReference>
<evidence type="ECO:0000259" key="9">
    <source>
        <dbReference type="Pfam" id="PF01735"/>
    </source>
</evidence>
<dbReference type="PANTHER" id="PTHR10728">
    <property type="entry name" value="CYTOSOLIC PHOSPHOLIPASE A2"/>
    <property type="match status" value="1"/>
</dbReference>
<evidence type="ECO:0000256" key="6">
    <source>
        <dbReference type="ARBA" id="ARBA00023098"/>
    </source>
</evidence>
<dbReference type="GO" id="GO:0046475">
    <property type="term" value="P:glycerophospholipid catabolic process"/>
    <property type="evidence" value="ECO:0007669"/>
    <property type="project" value="TreeGrafter"/>
</dbReference>
<comment type="catalytic activity">
    <reaction evidence="8">
        <text>a 1-acyl-sn-glycero-3-phosphocholine + H2O = sn-glycerol 3-phosphocholine + a fatty acid + H(+)</text>
        <dbReference type="Rhea" id="RHEA:15177"/>
        <dbReference type="ChEBI" id="CHEBI:15377"/>
        <dbReference type="ChEBI" id="CHEBI:15378"/>
        <dbReference type="ChEBI" id="CHEBI:16870"/>
        <dbReference type="ChEBI" id="CHEBI:28868"/>
        <dbReference type="ChEBI" id="CHEBI:58168"/>
        <dbReference type="EC" id="3.1.1.5"/>
    </reaction>
</comment>
<protein>
    <recommendedName>
        <fullName evidence="2 8">Lysophospholipase</fullName>
        <ecNumber evidence="2 8">3.1.1.5</ecNumber>
    </recommendedName>
</protein>
<evidence type="ECO:0000313" key="11">
    <source>
        <dbReference type="Proteomes" id="UP001221142"/>
    </source>
</evidence>